<dbReference type="SMART" id="SM00267">
    <property type="entry name" value="GGDEF"/>
    <property type="match status" value="1"/>
</dbReference>
<dbReference type="InterPro" id="IPR011006">
    <property type="entry name" value="CheY-like_superfamily"/>
</dbReference>
<sequence length="576" mass="64054">MNLLLVDDDEVDREMIMRALSQSDREFVVAQSCYAKDAMEMVGTQQFDGILLDYMLPDANGLEVLTWLNDIGKEDSAVVMISRYEDEKLAERCIELGAQDFLLKDEVTPGRLCRAIINARQRFSMARALRQSHEKLKELAEHDSLTRLVNRYGFELCLNRTLSQTKRCHGMLSVILLDLDDFKGVNDTLGHQVGDILLVEVASRLSSALRETDLIARIGGDEFVALICDPDPAYLPFNLAKRLLKTFEAPFNLGESSVMIGASLGIALYGECADTADELLKCADIAMYRAKNEGRNQIQCYSEELEHQVRYRTRIEQGLRGAIARNELKLFYQGKFEASSGRLVGMEALLRWQHPEDGLLAPDRFMAIAEETGLMEPIGEWVLETACHQAREWLDMVGYRIPHLSVAVNFSASQIAADKLPKVIRDALTRSGLAPENLELEITENALIKRPEQIAAALKVVRAMGVTLALDDFGTGYSSLDHLMHFPIQVIKIDKSLVATVPEDEKGCRLLTALLNFSQGFGMVSVAEGIETEAQAAFCAEHGCDLLQGYLLGRPVDAATFEKDVLLPALGKYLDG</sequence>
<keyword evidence="1" id="KW-0597">Phosphoprotein</keyword>
<dbReference type="PROSITE" id="PS50887">
    <property type="entry name" value="GGDEF"/>
    <property type="match status" value="1"/>
</dbReference>
<dbReference type="Gene3D" id="3.30.70.270">
    <property type="match status" value="1"/>
</dbReference>
<evidence type="ECO:0000313" key="5">
    <source>
        <dbReference type="EMBL" id="MBT1444156.1"/>
    </source>
</evidence>
<feature type="domain" description="EAL" evidence="3">
    <location>
        <begin position="312"/>
        <end position="569"/>
    </location>
</feature>
<dbReference type="Proteomes" id="UP001195903">
    <property type="component" value="Unassembled WGS sequence"/>
</dbReference>
<dbReference type="NCBIfam" id="TIGR00254">
    <property type="entry name" value="GGDEF"/>
    <property type="match status" value="1"/>
</dbReference>
<dbReference type="InterPro" id="IPR001633">
    <property type="entry name" value="EAL_dom"/>
</dbReference>
<evidence type="ECO:0000256" key="1">
    <source>
        <dbReference type="PROSITE-ProRule" id="PRU00169"/>
    </source>
</evidence>
<dbReference type="SUPFAM" id="SSF141868">
    <property type="entry name" value="EAL domain-like"/>
    <property type="match status" value="1"/>
</dbReference>
<dbReference type="SUPFAM" id="SSF52172">
    <property type="entry name" value="CheY-like"/>
    <property type="match status" value="1"/>
</dbReference>
<dbReference type="Gene3D" id="3.20.20.450">
    <property type="entry name" value="EAL domain"/>
    <property type="match status" value="1"/>
</dbReference>
<reference evidence="5 6" key="1">
    <citation type="submission" date="2021-05" db="EMBL/GenBank/DDBJ databases">
        <title>Shewanella sp. JM162201.</title>
        <authorList>
            <person name="Xu S."/>
            <person name="Li A."/>
        </authorList>
    </citation>
    <scope>NUCLEOTIDE SEQUENCE [LARGE SCALE GENOMIC DNA]</scope>
    <source>
        <strain evidence="5 6">JM162201</strain>
    </source>
</reference>
<keyword evidence="6" id="KW-1185">Reference proteome</keyword>
<name>A0ABS5V0Z9_9GAMM</name>
<feature type="domain" description="GGDEF" evidence="4">
    <location>
        <begin position="170"/>
        <end position="303"/>
    </location>
</feature>
<dbReference type="PANTHER" id="PTHR44757">
    <property type="entry name" value="DIGUANYLATE CYCLASE DGCP"/>
    <property type="match status" value="1"/>
</dbReference>
<evidence type="ECO:0000313" key="6">
    <source>
        <dbReference type="Proteomes" id="UP001195903"/>
    </source>
</evidence>
<dbReference type="InterPro" id="IPR035919">
    <property type="entry name" value="EAL_sf"/>
</dbReference>
<dbReference type="SMART" id="SM00052">
    <property type="entry name" value="EAL"/>
    <property type="match status" value="1"/>
</dbReference>
<dbReference type="CDD" id="cd01948">
    <property type="entry name" value="EAL"/>
    <property type="match status" value="1"/>
</dbReference>
<dbReference type="CDD" id="cd01949">
    <property type="entry name" value="GGDEF"/>
    <property type="match status" value="1"/>
</dbReference>
<feature type="domain" description="Response regulatory" evidence="2">
    <location>
        <begin position="2"/>
        <end position="119"/>
    </location>
</feature>
<dbReference type="Pfam" id="PF00990">
    <property type="entry name" value="GGDEF"/>
    <property type="match status" value="1"/>
</dbReference>
<dbReference type="PROSITE" id="PS50883">
    <property type="entry name" value="EAL"/>
    <property type="match status" value="1"/>
</dbReference>
<dbReference type="RefSeq" id="WP_214506358.1">
    <property type="nucleotide sequence ID" value="NZ_JAHEPS010000002.1"/>
</dbReference>
<dbReference type="PROSITE" id="PS50110">
    <property type="entry name" value="RESPONSE_REGULATORY"/>
    <property type="match status" value="1"/>
</dbReference>
<evidence type="ECO:0000259" key="2">
    <source>
        <dbReference type="PROSITE" id="PS50110"/>
    </source>
</evidence>
<gene>
    <name evidence="5" type="ORF">KJI95_06405</name>
</gene>
<dbReference type="SMART" id="SM00448">
    <property type="entry name" value="REC"/>
    <property type="match status" value="1"/>
</dbReference>
<dbReference type="EMBL" id="JAHEPS010000002">
    <property type="protein sequence ID" value="MBT1444156.1"/>
    <property type="molecule type" value="Genomic_DNA"/>
</dbReference>
<proteinExistence type="predicted"/>
<dbReference type="Pfam" id="PF00072">
    <property type="entry name" value="Response_reg"/>
    <property type="match status" value="1"/>
</dbReference>
<comment type="caution">
    <text evidence="5">The sequence shown here is derived from an EMBL/GenBank/DDBJ whole genome shotgun (WGS) entry which is preliminary data.</text>
</comment>
<dbReference type="InterPro" id="IPR052155">
    <property type="entry name" value="Biofilm_reg_signaling"/>
</dbReference>
<dbReference type="InterPro" id="IPR001789">
    <property type="entry name" value="Sig_transdc_resp-reg_receiver"/>
</dbReference>
<feature type="modified residue" description="4-aspartylphosphate" evidence="1">
    <location>
        <position position="53"/>
    </location>
</feature>
<dbReference type="CDD" id="cd00156">
    <property type="entry name" value="REC"/>
    <property type="match status" value="1"/>
</dbReference>
<dbReference type="InterPro" id="IPR000160">
    <property type="entry name" value="GGDEF_dom"/>
</dbReference>
<accession>A0ABS5V0Z9</accession>
<dbReference type="SUPFAM" id="SSF55073">
    <property type="entry name" value="Nucleotide cyclase"/>
    <property type="match status" value="1"/>
</dbReference>
<dbReference type="PANTHER" id="PTHR44757:SF2">
    <property type="entry name" value="BIOFILM ARCHITECTURE MAINTENANCE PROTEIN MBAA"/>
    <property type="match status" value="1"/>
</dbReference>
<dbReference type="InterPro" id="IPR043128">
    <property type="entry name" value="Rev_trsase/Diguanyl_cyclase"/>
</dbReference>
<evidence type="ECO:0000259" key="4">
    <source>
        <dbReference type="PROSITE" id="PS50887"/>
    </source>
</evidence>
<dbReference type="Pfam" id="PF00563">
    <property type="entry name" value="EAL"/>
    <property type="match status" value="1"/>
</dbReference>
<evidence type="ECO:0000259" key="3">
    <source>
        <dbReference type="PROSITE" id="PS50883"/>
    </source>
</evidence>
<dbReference type="InterPro" id="IPR029787">
    <property type="entry name" value="Nucleotide_cyclase"/>
</dbReference>
<organism evidence="5 6">
    <name type="scientific">Shewanella jiangmenensis</name>
    <dbReference type="NCBI Taxonomy" id="2837387"/>
    <lineage>
        <taxon>Bacteria</taxon>
        <taxon>Pseudomonadati</taxon>
        <taxon>Pseudomonadota</taxon>
        <taxon>Gammaproteobacteria</taxon>
        <taxon>Alteromonadales</taxon>
        <taxon>Shewanellaceae</taxon>
        <taxon>Shewanella</taxon>
    </lineage>
</organism>
<dbReference type="Gene3D" id="3.40.50.2300">
    <property type="match status" value="1"/>
</dbReference>
<protein>
    <submittedName>
        <fullName evidence="5">GGDEF domain-containing response regulator</fullName>
    </submittedName>
</protein>